<evidence type="ECO:0000256" key="3">
    <source>
        <dbReference type="ARBA" id="ARBA00020462"/>
    </source>
</evidence>
<dbReference type="Pfam" id="PF03985">
    <property type="entry name" value="Paf1"/>
    <property type="match status" value="1"/>
</dbReference>
<dbReference type="PANTHER" id="PTHR23188:SF12">
    <property type="entry name" value="RNA POLYMERASE II-ASSOCIATED FACTOR 1 HOMOLOG"/>
    <property type="match status" value="1"/>
</dbReference>
<dbReference type="Proteomes" id="UP000271098">
    <property type="component" value="Unassembled WGS sequence"/>
</dbReference>
<keyword evidence="6" id="KW-1185">Reference proteome</keyword>
<reference evidence="5 6" key="2">
    <citation type="submission" date="2018-11" db="EMBL/GenBank/DDBJ databases">
        <authorList>
            <consortium name="Pathogen Informatics"/>
        </authorList>
    </citation>
    <scope>NUCLEOTIDE SEQUENCE [LARGE SCALE GENOMIC DNA]</scope>
</reference>
<dbReference type="GO" id="GO:0016593">
    <property type="term" value="C:Cdc73/Paf1 complex"/>
    <property type="evidence" value="ECO:0007669"/>
    <property type="project" value="InterPro"/>
</dbReference>
<dbReference type="GO" id="GO:0000993">
    <property type="term" value="F:RNA polymerase II complex binding"/>
    <property type="evidence" value="ECO:0007669"/>
    <property type="project" value="TreeGrafter"/>
</dbReference>
<evidence type="ECO:0000313" key="6">
    <source>
        <dbReference type="Proteomes" id="UP000271098"/>
    </source>
</evidence>
<comment type="subcellular location">
    <subcellularLocation>
        <location evidence="1">Nucleus</location>
    </subcellularLocation>
</comment>
<evidence type="ECO:0000256" key="1">
    <source>
        <dbReference type="ARBA" id="ARBA00004123"/>
    </source>
</evidence>
<proteinExistence type="inferred from homology"/>
<protein>
    <recommendedName>
        <fullName evidence="3">RNA polymerase II-associated factor 1 homolog</fullName>
    </recommendedName>
</protein>
<gene>
    <name evidence="5" type="ORF">GPUH_LOCUS16778</name>
</gene>
<evidence type="ECO:0000256" key="4">
    <source>
        <dbReference type="ARBA" id="ARBA00023242"/>
    </source>
</evidence>
<dbReference type="InterPro" id="IPR007133">
    <property type="entry name" value="RNA_pol_II-assoc_Paf1"/>
</dbReference>
<accession>A0A183E737</accession>
<name>A0A183E737_9BILA</name>
<dbReference type="WBParaSite" id="GPUH_0001680001-mRNA-1">
    <property type="protein sequence ID" value="GPUH_0001680001-mRNA-1"/>
    <property type="gene ID" value="GPUH_0001680001"/>
</dbReference>
<reference evidence="7" key="1">
    <citation type="submission" date="2016-06" db="UniProtKB">
        <authorList>
            <consortium name="WormBaseParasite"/>
        </authorList>
    </citation>
    <scope>IDENTIFICATION</scope>
</reference>
<dbReference type="GO" id="GO:0006368">
    <property type="term" value="P:transcription elongation by RNA polymerase II"/>
    <property type="evidence" value="ECO:0007669"/>
    <property type="project" value="InterPro"/>
</dbReference>
<dbReference type="OrthoDB" id="10260285at2759"/>
<evidence type="ECO:0000256" key="2">
    <source>
        <dbReference type="ARBA" id="ARBA00007560"/>
    </source>
</evidence>
<dbReference type="PANTHER" id="PTHR23188">
    <property type="entry name" value="RNA POLYMERASE II-ASSOCIATED FACTOR 1 HOMOLOG"/>
    <property type="match status" value="1"/>
</dbReference>
<evidence type="ECO:0000313" key="7">
    <source>
        <dbReference type="WBParaSite" id="GPUH_0001680001-mRNA-1"/>
    </source>
</evidence>
<dbReference type="AlphaFoldDB" id="A0A183E737"/>
<keyword evidence="4" id="KW-0539">Nucleus</keyword>
<organism evidence="7">
    <name type="scientific">Gongylonema pulchrum</name>
    <dbReference type="NCBI Taxonomy" id="637853"/>
    <lineage>
        <taxon>Eukaryota</taxon>
        <taxon>Metazoa</taxon>
        <taxon>Ecdysozoa</taxon>
        <taxon>Nematoda</taxon>
        <taxon>Chromadorea</taxon>
        <taxon>Rhabditida</taxon>
        <taxon>Spirurina</taxon>
        <taxon>Spiruromorpha</taxon>
        <taxon>Spiruroidea</taxon>
        <taxon>Gongylonematidae</taxon>
        <taxon>Gongylonema</taxon>
    </lineage>
</organism>
<sequence>MMDEEGEQFVTYFLPSSETLEKRIRDTEEGLEYDPTYEYEYNSVRDYNWLVRNKSTKGYEQDIFLFSFRDGAVYYNELETRVSLNRRKTKRARKLIVIIHSLCKAVMFVFQQETKLMVRNRAYDDSELFSQQERLNNLLHPYDEKDEGGKFLYLLASVVMYYCRNSDIWAAFEDLMLE</sequence>
<comment type="similarity">
    <text evidence="2">Belongs to the PAF1 family.</text>
</comment>
<evidence type="ECO:0000313" key="5">
    <source>
        <dbReference type="EMBL" id="VDN28533.1"/>
    </source>
</evidence>
<dbReference type="GO" id="GO:0003682">
    <property type="term" value="F:chromatin binding"/>
    <property type="evidence" value="ECO:0007669"/>
    <property type="project" value="TreeGrafter"/>
</dbReference>
<dbReference type="EMBL" id="UYRT01084225">
    <property type="protein sequence ID" value="VDN28533.1"/>
    <property type="molecule type" value="Genomic_DNA"/>
</dbReference>